<keyword evidence="3" id="KW-1185">Reference proteome</keyword>
<dbReference type="Proteomes" id="UP001335648">
    <property type="component" value="Unassembled WGS sequence"/>
</dbReference>
<protein>
    <submittedName>
        <fullName evidence="2">Uncharacterized protein</fullName>
    </submittedName>
</protein>
<dbReference type="EMBL" id="JAULUE010002060">
    <property type="protein sequence ID" value="KAK5885455.1"/>
    <property type="molecule type" value="Genomic_DNA"/>
</dbReference>
<feature type="region of interest" description="Disordered" evidence="1">
    <location>
        <begin position="1"/>
        <end position="86"/>
    </location>
</feature>
<proteinExistence type="predicted"/>
<feature type="compositionally biased region" description="Basic and acidic residues" evidence="1">
    <location>
        <begin position="32"/>
        <end position="60"/>
    </location>
</feature>
<gene>
    <name evidence="2" type="ORF">CesoFtcFv8_019160</name>
</gene>
<evidence type="ECO:0000313" key="2">
    <source>
        <dbReference type="EMBL" id="KAK5885455.1"/>
    </source>
</evidence>
<accession>A0AAN8BHR5</accession>
<evidence type="ECO:0000313" key="3">
    <source>
        <dbReference type="Proteomes" id="UP001335648"/>
    </source>
</evidence>
<name>A0AAN8BHR5_9TELE</name>
<comment type="caution">
    <text evidence="2">The sequence shown here is derived from an EMBL/GenBank/DDBJ whole genome shotgun (WGS) entry which is preliminary data.</text>
</comment>
<sequence length="86" mass="9418">MLILYSRPVTADTGKGDKKRTGSANRGLSMSPKRDSVPRGGRARGERLRRPLPREQRTARPDFSLAELPAGQLQCTDIDHSGESGE</sequence>
<evidence type="ECO:0000256" key="1">
    <source>
        <dbReference type="SAM" id="MobiDB-lite"/>
    </source>
</evidence>
<organism evidence="2 3">
    <name type="scientific">Champsocephalus esox</name>
    <name type="common">pike icefish</name>
    <dbReference type="NCBI Taxonomy" id="159716"/>
    <lineage>
        <taxon>Eukaryota</taxon>
        <taxon>Metazoa</taxon>
        <taxon>Chordata</taxon>
        <taxon>Craniata</taxon>
        <taxon>Vertebrata</taxon>
        <taxon>Euteleostomi</taxon>
        <taxon>Actinopterygii</taxon>
        <taxon>Neopterygii</taxon>
        <taxon>Teleostei</taxon>
        <taxon>Neoteleostei</taxon>
        <taxon>Acanthomorphata</taxon>
        <taxon>Eupercaria</taxon>
        <taxon>Perciformes</taxon>
        <taxon>Notothenioidei</taxon>
        <taxon>Channichthyidae</taxon>
        <taxon>Champsocephalus</taxon>
    </lineage>
</organism>
<feature type="compositionally biased region" description="Basic and acidic residues" evidence="1">
    <location>
        <begin position="77"/>
        <end position="86"/>
    </location>
</feature>
<dbReference type="AlphaFoldDB" id="A0AAN8BHR5"/>
<reference evidence="2 3" key="1">
    <citation type="journal article" date="2023" name="Mol. Biol. Evol.">
        <title>Genomics of Secondarily Temperate Adaptation in the Only Non-Antarctic Icefish.</title>
        <authorList>
            <person name="Rivera-Colon A.G."/>
            <person name="Rayamajhi N."/>
            <person name="Minhas B.F."/>
            <person name="Madrigal G."/>
            <person name="Bilyk K.T."/>
            <person name="Yoon V."/>
            <person name="Hune M."/>
            <person name="Gregory S."/>
            <person name="Cheng C.H.C."/>
            <person name="Catchen J.M."/>
        </authorList>
    </citation>
    <scope>NUCLEOTIDE SEQUENCE [LARGE SCALE GENOMIC DNA]</scope>
    <source>
        <strain evidence="2">JC2023a</strain>
    </source>
</reference>